<evidence type="ECO:0000256" key="1">
    <source>
        <dbReference type="SAM" id="Phobius"/>
    </source>
</evidence>
<dbReference type="PANTHER" id="PTHR18966">
    <property type="entry name" value="IONOTROPIC GLUTAMATE RECEPTOR"/>
    <property type="match status" value="1"/>
</dbReference>
<gene>
    <name evidence="2" type="ORF">LVIROSA_LOCUS37402</name>
</gene>
<comment type="caution">
    <text evidence="2">The sequence shown here is derived from an EMBL/GenBank/DDBJ whole genome shotgun (WGS) entry which is preliminary data.</text>
</comment>
<keyword evidence="1" id="KW-1133">Transmembrane helix</keyword>
<evidence type="ECO:0008006" key="4">
    <source>
        <dbReference type="Google" id="ProtNLM"/>
    </source>
</evidence>
<proteinExistence type="predicted"/>
<keyword evidence="3" id="KW-1185">Reference proteome</keyword>
<sequence>MSTQIAKMREDGTLKAFEDKWLKHQSAVMSTDFSSPSPKILDIYGLRGLFLISGVSMVSALLLSMIHLVREKIKMKKWKCILRRSADIQVHDLSDEESTI</sequence>
<dbReference type="AlphaFoldDB" id="A0AAU9PP07"/>
<accession>A0AAU9PP07</accession>
<organism evidence="2 3">
    <name type="scientific">Lactuca virosa</name>
    <dbReference type="NCBI Taxonomy" id="75947"/>
    <lineage>
        <taxon>Eukaryota</taxon>
        <taxon>Viridiplantae</taxon>
        <taxon>Streptophyta</taxon>
        <taxon>Embryophyta</taxon>
        <taxon>Tracheophyta</taxon>
        <taxon>Spermatophyta</taxon>
        <taxon>Magnoliopsida</taxon>
        <taxon>eudicotyledons</taxon>
        <taxon>Gunneridae</taxon>
        <taxon>Pentapetalae</taxon>
        <taxon>asterids</taxon>
        <taxon>campanulids</taxon>
        <taxon>Asterales</taxon>
        <taxon>Asteraceae</taxon>
        <taxon>Cichorioideae</taxon>
        <taxon>Cichorieae</taxon>
        <taxon>Lactucinae</taxon>
        <taxon>Lactuca</taxon>
    </lineage>
</organism>
<keyword evidence="1" id="KW-0812">Transmembrane</keyword>
<reference evidence="2 3" key="1">
    <citation type="submission" date="2022-01" db="EMBL/GenBank/DDBJ databases">
        <authorList>
            <person name="Xiong W."/>
            <person name="Schranz E."/>
        </authorList>
    </citation>
    <scope>NUCLEOTIDE SEQUENCE [LARGE SCALE GENOMIC DNA]</scope>
</reference>
<protein>
    <recommendedName>
        <fullName evidence="4">Glutamate receptor</fullName>
    </recommendedName>
</protein>
<feature type="transmembrane region" description="Helical" evidence="1">
    <location>
        <begin position="48"/>
        <end position="69"/>
    </location>
</feature>
<name>A0AAU9PP07_9ASTR</name>
<evidence type="ECO:0000313" key="3">
    <source>
        <dbReference type="Proteomes" id="UP001157418"/>
    </source>
</evidence>
<keyword evidence="1" id="KW-0472">Membrane</keyword>
<dbReference type="Proteomes" id="UP001157418">
    <property type="component" value="Unassembled WGS sequence"/>
</dbReference>
<dbReference type="InterPro" id="IPR015683">
    <property type="entry name" value="Ionotropic_Glu_rcpt"/>
</dbReference>
<evidence type="ECO:0000313" key="2">
    <source>
        <dbReference type="EMBL" id="CAH1452078.1"/>
    </source>
</evidence>
<dbReference type="EMBL" id="CAKMRJ010005745">
    <property type="protein sequence ID" value="CAH1452078.1"/>
    <property type="molecule type" value="Genomic_DNA"/>
</dbReference>